<protein>
    <submittedName>
        <fullName evidence="1">Conserved domain protein</fullName>
    </submittedName>
</protein>
<dbReference type="InParanoid" id="F4BXL9"/>
<keyword evidence="2" id="KW-1185">Reference proteome</keyword>
<dbReference type="Pfam" id="PF04693">
    <property type="entry name" value="DDE_Tnp_2"/>
    <property type="match status" value="1"/>
</dbReference>
<organism evidence="1 2">
    <name type="scientific">Methanothrix soehngenii (strain ATCC 5969 / DSM 3671 / JCM 10134 / NBRC 103675 / OCM 69 / GP-6)</name>
    <name type="common">Methanosaeta concilii</name>
    <dbReference type="NCBI Taxonomy" id="990316"/>
    <lineage>
        <taxon>Archaea</taxon>
        <taxon>Methanobacteriati</taxon>
        <taxon>Methanobacteriota</taxon>
        <taxon>Stenosarchaea group</taxon>
        <taxon>Methanomicrobia</taxon>
        <taxon>Methanotrichales</taxon>
        <taxon>Methanotrichaceae</taxon>
        <taxon>Methanothrix</taxon>
    </lineage>
</organism>
<gene>
    <name evidence="1" type="ordered locus">MCON_2179</name>
</gene>
<dbReference type="AlphaFoldDB" id="F4BXL9"/>
<evidence type="ECO:0000313" key="2">
    <source>
        <dbReference type="Proteomes" id="UP000007807"/>
    </source>
</evidence>
<accession>F4BXL9</accession>
<name>F4BXL9_METSG</name>
<evidence type="ECO:0000313" key="1">
    <source>
        <dbReference type="EMBL" id="AEB68697.1"/>
    </source>
</evidence>
<proteinExistence type="predicted"/>
<reference evidence="1 2" key="1">
    <citation type="journal article" date="2011" name="J. Bacteriol.">
        <title>Complete genome sequence of Methanosaeta concilii, a specialist in aceticlastic methanogenesis.</title>
        <authorList>
            <person name="Barber R.D."/>
            <person name="Zhang L."/>
            <person name="Harnack M."/>
            <person name="Olson M.V."/>
            <person name="Kaul R."/>
            <person name="Ingram-Smith C."/>
            <person name="Smith K.S."/>
        </authorList>
    </citation>
    <scope>NUCLEOTIDE SEQUENCE [LARGE SCALE GENOMIC DNA]</scope>
    <source>
        <strain evidence="2">ATCC 5969 / DSM 3671 / JCM 10134 / NBRC 103675 / OCM 69 / GP-6</strain>
    </source>
</reference>
<dbReference type="SUPFAM" id="SSF53098">
    <property type="entry name" value="Ribonuclease H-like"/>
    <property type="match status" value="1"/>
</dbReference>
<dbReference type="InterPro" id="IPR006783">
    <property type="entry name" value="Transposase_ISC1217"/>
</dbReference>
<dbReference type="Proteomes" id="UP000007807">
    <property type="component" value="Chromosome"/>
</dbReference>
<dbReference type="HOGENOM" id="CLU_125808_0_0_2"/>
<sequence length="184" mass="21450">MYFQVRDLANQIEDKFFIKTTVSVRGKKKTYYAFEKKVIIDKVGEVKLVISKRKKDSTTKYIISTNGSLSLKEILSIYEDRWDIETAHREANQKLGFKDYQLRDKHSIERFIQMVFSVWTAILLWEIDNPPPKDGSKSRTMGDMVDRVKMQAVGETFEFVMTYFNLPVPDGGLLYILKSLGMKI</sequence>
<dbReference type="InterPro" id="IPR012337">
    <property type="entry name" value="RNaseH-like_sf"/>
</dbReference>
<dbReference type="KEGG" id="mcj:MCON_2179"/>
<dbReference type="EMBL" id="CP002565">
    <property type="protein sequence ID" value="AEB68697.1"/>
    <property type="molecule type" value="Genomic_DNA"/>
</dbReference>